<dbReference type="PANTHER" id="PTHR45911:SF4">
    <property type="entry name" value="MULTIPLE C2 AND TRANSMEMBRANE DOMAIN-CONTAINING PROTEIN"/>
    <property type="match status" value="1"/>
</dbReference>
<feature type="compositionally biased region" description="Gly residues" evidence="3">
    <location>
        <begin position="703"/>
        <end position="712"/>
    </location>
</feature>
<dbReference type="PANTHER" id="PTHR45911">
    <property type="entry name" value="C2 DOMAIN-CONTAINING PROTEIN"/>
    <property type="match status" value="1"/>
</dbReference>
<feature type="region of interest" description="Disordered" evidence="3">
    <location>
        <begin position="1109"/>
        <end position="1137"/>
    </location>
</feature>
<evidence type="ECO:0000313" key="6">
    <source>
        <dbReference type="Proteomes" id="UP000002630"/>
    </source>
</evidence>
<dbReference type="SUPFAM" id="SSF49562">
    <property type="entry name" value="C2 domain (Calcium/lipid-binding domain, CaLB)"/>
    <property type="match status" value="2"/>
</dbReference>
<evidence type="ECO:0000256" key="1">
    <source>
        <dbReference type="ARBA" id="ARBA00022723"/>
    </source>
</evidence>
<feature type="region of interest" description="Disordered" evidence="3">
    <location>
        <begin position="239"/>
        <end position="273"/>
    </location>
</feature>
<gene>
    <name evidence="5" type="ORF">Esi_0254_0015</name>
</gene>
<dbReference type="GO" id="GO:0016020">
    <property type="term" value="C:membrane"/>
    <property type="evidence" value="ECO:0007669"/>
    <property type="project" value="TreeGrafter"/>
</dbReference>
<dbReference type="OrthoDB" id="270970at2759"/>
<organism evidence="5 6">
    <name type="scientific">Ectocarpus siliculosus</name>
    <name type="common">Brown alga</name>
    <name type="synonym">Conferva siliculosa</name>
    <dbReference type="NCBI Taxonomy" id="2880"/>
    <lineage>
        <taxon>Eukaryota</taxon>
        <taxon>Sar</taxon>
        <taxon>Stramenopiles</taxon>
        <taxon>Ochrophyta</taxon>
        <taxon>PX clade</taxon>
        <taxon>Phaeophyceae</taxon>
        <taxon>Ectocarpales</taxon>
        <taxon>Ectocarpaceae</taxon>
        <taxon>Ectocarpus</taxon>
    </lineage>
</organism>
<feature type="compositionally biased region" description="Pro residues" evidence="3">
    <location>
        <begin position="526"/>
        <end position="536"/>
    </location>
</feature>
<dbReference type="CDD" id="cd00030">
    <property type="entry name" value="C2"/>
    <property type="match status" value="2"/>
</dbReference>
<feature type="domain" description="C2" evidence="4">
    <location>
        <begin position="1637"/>
        <end position="1765"/>
    </location>
</feature>
<feature type="domain" description="C2" evidence="4">
    <location>
        <begin position="75"/>
        <end position="209"/>
    </location>
</feature>
<keyword evidence="6" id="KW-1185">Reference proteome</keyword>
<dbReference type="SMART" id="SM00239">
    <property type="entry name" value="C2"/>
    <property type="match status" value="2"/>
</dbReference>
<feature type="region of interest" description="Disordered" evidence="3">
    <location>
        <begin position="562"/>
        <end position="609"/>
    </location>
</feature>
<keyword evidence="2" id="KW-0106">Calcium</keyword>
<evidence type="ECO:0000313" key="5">
    <source>
        <dbReference type="EMBL" id="CBN79484.1"/>
    </source>
</evidence>
<feature type="compositionally biased region" description="Basic and acidic residues" evidence="3">
    <location>
        <begin position="415"/>
        <end position="425"/>
    </location>
</feature>
<dbReference type="Pfam" id="PF00168">
    <property type="entry name" value="C2"/>
    <property type="match status" value="2"/>
</dbReference>
<keyword evidence="1" id="KW-0479">Metal-binding</keyword>
<dbReference type="PROSITE" id="PS50004">
    <property type="entry name" value="C2"/>
    <property type="match status" value="2"/>
</dbReference>
<feature type="region of interest" description="Disordered" evidence="3">
    <location>
        <begin position="678"/>
        <end position="797"/>
    </location>
</feature>
<dbReference type="Proteomes" id="UP000002630">
    <property type="component" value="Unassembled WGS sequence"/>
</dbReference>
<feature type="compositionally biased region" description="Acidic residues" evidence="3">
    <location>
        <begin position="947"/>
        <end position="957"/>
    </location>
</feature>
<evidence type="ECO:0000259" key="4">
    <source>
        <dbReference type="PROSITE" id="PS50004"/>
    </source>
</evidence>
<proteinExistence type="predicted"/>
<dbReference type="Gene3D" id="2.60.40.150">
    <property type="entry name" value="C2 domain"/>
    <property type="match status" value="2"/>
</dbReference>
<feature type="region of interest" description="Disordered" evidence="3">
    <location>
        <begin position="328"/>
        <end position="348"/>
    </location>
</feature>
<dbReference type="InterPro" id="IPR000008">
    <property type="entry name" value="C2_dom"/>
</dbReference>
<reference evidence="5 6" key="1">
    <citation type="journal article" date="2010" name="Nature">
        <title>The Ectocarpus genome and the independent evolution of multicellularity in brown algae.</title>
        <authorList>
            <person name="Cock J.M."/>
            <person name="Sterck L."/>
            <person name="Rouze P."/>
            <person name="Scornet D."/>
            <person name="Allen A.E."/>
            <person name="Amoutzias G."/>
            <person name="Anthouard V."/>
            <person name="Artiguenave F."/>
            <person name="Aury J.M."/>
            <person name="Badger J.H."/>
            <person name="Beszteri B."/>
            <person name="Billiau K."/>
            <person name="Bonnet E."/>
            <person name="Bothwell J.H."/>
            <person name="Bowler C."/>
            <person name="Boyen C."/>
            <person name="Brownlee C."/>
            <person name="Carrano C.J."/>
            <person name="Charrier B."/>
            <person name="Cho G.Y."/>
            <person name="Coelho S.M."/>
            <person name="Collen J."/>
            <person name="Corre E."/>
            <person name="Da Silva C."/>
            <person name="Delage L."/>
            <person name="Delaroque N."/>
            <person name="Dittami S.M."/>
            <person name="Doulbeau S."/>
            <person name="Elias M."/>
            <person name="Farnham G."/>
            <person name="Gachon C.M."/>
            <person name="Gschloessl B."/>
            <person name="Heesch S."/>
            <person name="Jabbari K."/>
            <person name="Jubin C."/>
            <person name="Kawai H."/>
            <person name="Kimura K."/>
            <person name="Kloareg B."/>
            <person name="Kupper F.C."/>
            <person name="Lang D."/>
            <person name="Le Bail A."/>
            <person name="Leblanc C."/>
            <person name="Lerouge P."/>
            <person name="Lohr M."/>
            <person name="Lopez P.J."/>
            <person name="Martens C."/>
            <person name="Maumus F."/>
            <person name="Michel G."/>
            <person name="Miranda-Saavedra D."/>
            <person name="Morales J."/>
            <person name="Moreau H."/>
            <person name="Motomura T."/>
            <person name="Nagasato C."/>
            <person name="Napoli C.A."/>
            <person name="Nelson D.R."/>
            <person name="Nyvall-Collen P."/>
            <person name="Peters A.F."/>
            <person name="Pommier C."/>
            <person name="Potin P."/>
            <person name="Poulain J."/>
            <person name="Quesneville H."/>
            <person name="Read B."/>
            <person name="Rensing S.A."/>
            <person name="Ritter A."/>
            <person name="Rousvoal S."/>
            <person name="Samanta M."/>
            <person name="Samson G."/>
            <person name="Schroeder D.C."/>
            <person name="Segurens B."/>
            <person name="Strittmatter M."/>
            <person name="Tonon T."/>
            <person name="Tregear J.W."/>
            <person name="Valentin K."/>
            <person name="von Dassow P."/>
            <person name="Yamagishi T."/>
            <person name="Van de Peer Y."/>
            <person name="Wincker P."/>
        </authorList>
    </citation>
    <scope>NUCLEOTIDE SEQUENCE [LARGE SCALE GENOMIC DNA]</scope>
    <source>
        <strain evidence="6">Ec32 / CCAP1310/4</strain>
    </source>
</reference>
<sequence>MSWARTLSGPRYEIPLSSVKGLVLSQSHGESCKFLFTVTVVSGCLAGIADGASSWKASVVLPSGGWRREEQDEGRDGRHPLLEPPLHDISGNLRRLRLVLHSARGLVSSDVTGVSDPYCIVVPVRHDGSEVTSEKGETTWRRGGARQRPEEWQEAFELCRWCTPEDVKGVKVSLLDRDMGGKKDEALGEVFIPIASFKEPKAKRTKLEMKITPPPPATSRYSKTLGKYNINIKTPSINIKTPNILGGGGRSPSASPPRGRSPPASPVREPPDLGTLCVSMSVIETELPDTSTYRGRGVPPGGVKIRCSLDLADEFTCAWPALLLRHGAPSSGSGGDADEEGGGRGGGVEKWRVSAGFGGLVLSKVASGEGAAADSSPFLRMDPSGPADGYVMEVYENQRKKQPWGWGSGRKRHLRTSDPGRFSDAKGENRLHVKLLEQAEVPAGWAWSAPAWTIVGGDCPRDKDGWTYGTDGSFSSLLADRTSGQRAEGDCRSMPELKLTAAAGPQRLPLGRDRAGAGAGDGPGVPVSPPPPPPDRPAGVRSRAWWRCMVVADDGSGGFGTSGSRVVSMGRRRSSVAVGRRKVPHAATTSTTTASSRNGGGGNGSGDRIRVPLERLKRAVVAGPNTLIVDLEVEEEAAAGGRAWRPATLVVGPCDAPRLGSLLVERALTAIPRRSLGQVVRSARKLASKPPPLPPRPSARGLGSNGGGGGSGADVVRGTTAAAAPPKAEGSWQSDPGKLAAKEGTGGSNNNPFGPKTPPAAGPHTNLFGSGGAAASSSPPPLPRRSGSPFQSREEATTTVVVAASSASPRKGGGGPPVFFPSSSGPSPPAAGPLEAVLGDAVGLLQQAGRAVASLDDAYNAAYNASAAADGWGGQGHDVAELGEAVLWTLWSRLVRLHAYLRQLLAETPAQKLQICAAVKRKDWGVLVGCMDAEAAHQRSAVLSEIEAEAEADEGEDSPARPSGPGRALQGSMKVVKGLCGALDRMVTEMLLCADTVPESVLRRAVEVLASQCYIKVVDEVGRHITFRYEGVLPLADQELLALLDVLVNKADLIERTLQPRLDLVGWRSSPPPLLTKAVSVPWLLRAYATSIEGKLSGLFRNILDTNKETHEFPPEPSATSDQAGEGNPQPKSPTSNALMRMKLAGRGVGVGGTKSKQRRQQQQQQLGFSMWTLHESTAKPLSVVPTTAIALLDTYVVTVAKRFPDDAGVQAVILRAGAGALGSLRNVISAHAEAAVSQCPEKGWDKLLRFLCATANDCWHLVSEALPAIEERHPQAMSEGAEESYETLKELWVLLGVSCCRKAARLVLGFMEADGLFALEGIHVAGAEESMVEIREALEYYCINFLRPWLEEYFYQKVLVRLCDHIVVWAAQGLVRAAAAGRPPLHSGQMLRLAACRETLAEALKTCSVRKGGDAGDGGGEGGAGGGMYERRLAFLDDLLELLRVPSDQLEGVFTGMLGRHIHCQRSVQHALQVVLCLRADGSTVPGGVSKWADEDNWMGGDAIVLTADTAEIEPFHRVFRRPLSLLRADPTPLVAPTVLNRASDGGRRQSAAPLPAAKDATHDNTTGNPSAGGGGGGGGWAKRGLTFAGSGGLGIALGGGDGGGATSGVKKGMAKLKKGARKASTRGGGKGGGGGAAAVAMSGVGVDDSGPQTILRVTILEAEGLRNVAVLKKTDSYVAAELVTRTGRREGRTAVQKNTCDPKWNEPLSFLLPSGSVIDAQLSLRIVGKQKLRDDLPLGRVELPLAGISTAGTKGPGDIGAWFQLLDGQGRLKIDAEVVTRRPSLIV</sequence>
<dbReference type="GO" id="GO:0005509">
    <property type="term" value="F:calcium ion binding"/>
    <property type="evidence" value="ECO:0007669"/>
    <property type="project" value="TreeGrafter"/>
</dbReference>
<feature type="region of interest" description="Disordered" evidence="3">
    <location>
        <begin position="1538"/>
        <end position="1580"/>
    </location>
</feature>
<feature type="compositionally biased region" description="Low complexity" evidence="3">
    <location>
        <begin position="586"/>
        <end position="597"/>
    </location>
</feature>
<dbReference type="EMBL" id="FN649760">
    <property type="protein sequence ID" value="CBN79484.1"/>
    <property type="molecule type" value="Genomic_DNA"/>
</dbReference>
<feature type="region of interest" description="Disordered" evidence="3">
    <location>
        <begin position="501"/>
        <end position="540"/>
    </location>
</feature>
<feature type="region of interest" description="Disordered" evidence="3">
    <location>
        <begin position="947"/>
        <end position="969"/>
    </location>
</feature>
<protein>
    <recommendedName>
        <fullName evidence="4">C2 domain-containing protein</fullName>
    </recommendedName>
</protein>
<dbReference type="InParanoid" id="D8LJF1"/>
<dbReference type="InterPro" id="IPR035892">
    <property type="entry name" value="C2_domain_sf"/>
</dbReference>
<name>D8LJF1_ECTSI</name>
<evidence type="ECO:0000256" key="2">
    <source>
        <dbReference type="ARBA" id="ARBA00022837"/>
    </source>
</evidence>
<accession>D8LJF1</accession>
<feature type="compositionally biased region" description="Basic residues" evidence="3">
    <location>
        <begin position="570"/>
        <end position="584"/>
    </location>
</feature>
<dbReference type="STRING" id="2880.D8LJF1"/>
<feature type="region of interest" description="Disordered" evidence="3">
    <location>
        <begin position="402"/>
        <end position="425"/>
    </location>
</feature>
<evidence type="ECO:0000256" key="3">
    <source>
        <dbReference type="SAM" id="MobiDB-lite"/>
    </source>
</evidence>